<evidence type="ECO:0008006" key="8">
    <source>
        <dbReference type="Google" id="ProtNLM"/>
    </source>
</evidence>
<dbReference type="Gene3D" id="1.10.287.630">
    <property type="entry name" value="Helix hairpin bin"/>
    <property type="match status" value="1"/>
</dbReference>
<dbReference type="GO" id="GO:0003254">
    <property type="term" value="P:regulation of membrane depolarization"/>
    <property type="evidence" value="ECO:0007669"/>
    <property type="project" value="TreeGrafter"/>
</dbReference>
<protein>
    <recommendedName>
        <fullName evidence="8">Cyclic nucleotide-binding domain-containing protein</fullName>
    </recommendedName>
</protein>
<dbReference type="GO" id="GO:0008270">
    <property type="term" value="F:zinc ion binding"/>
    <property type="evidence" value="ECO:0007669"/>
    <property type="project" value="UniProtKB-KW"/>
</dbReference>
<evidence type="ECO:0000259" key="4">
    <source>
        <dbReference type="PROSITE" id="PS50042"/>
    </source>
</evidence>
<dbReference type="SUPFAM" id="SSF57756">
    <property type="entry name" value="Retrovirus zinc finger-like domains"/>
    <property type="match status" value="1"/>
</dbReference>
<evidence type="ECO:0000256" key="2">
    <source>
        <dbReference type="PROSITE-ProRule" id="PRU00047"/>
    </source>
</evidence>
<dbReference type="Pfam" id="PF07885">
    <property type="entry name" value="Ion_trans_2"/>
    <property type="match status" value="1"/>
</dbReference>
<dbReference type="GO" id="GO:0005249">
    <property type="term" value="F:voltage-gated potassium channel activity"/>
    <property type="evidence" value="ECO:0007669"/>
    <property type="project" value="InterPro"/>
</dbReference>
<dbReference type="PROSITE" id="PS50158">
    <property type="entry name" value="ZF_CCHC"/>
    <property type="match status" value="1"/>
</dbReference>
<keyword evidence="1" id="KW-0407">Ion channel</keyword>
<reference evidence="6 7" key="1">
    <citation type="submission" date="2016-11" db="EMBL/GenBank/DDBJ databases">
        <title>The macronuclear genome of Stentor coeruleus: a giant cell with tiny introns.</title>
        <authorList>
            <person name="Slabodnick M."/>
            <person name="Ruby J.G."/>
            <person name="Reiff S.B."/>
            <person name="Swart E.C."/>
            <person name="Gosai S."/>
            <person name="Prabakaran S."/>
            <person name="Witkowska E."/>
            <person name="Larue G.E."/>
            <person name="Fisher S."/>
            <person name="Freeman R.M."/>
            <person name="Gunawardena J."/>
            <person name="Chu W."/>
            <person name="Stover N.A."/>
            <person name="Gregory B.D."/>
            <person name="Nowacki M."/>
            <person name="Derisi J."/>
            <person name="Roy S.W."/>
            <person name="Marshall W.F."/>
            <person name="Sood P."/>
        </authorList>
    </citation>
    <scope>NUCLEOTIDE SEQUENCE [LARGE SCALE GENOMIC DNA]</scope>
    <source>
        <strain evidence="6">WM001</strain>
    </source>
</reference>
<dbReference type="InterPro" id="IPR013099">
    <property type="entry name" value="K_chnl_dom"/>
</dbReference>
<dbReference type="Proteomes" id="UP000187209">
    <property type="component" value="Unassembled WGS sequence"/>
</dbReference>
<keyword evidence="2" id="KW-0479">Metal-binding</keyword>
<sequence length="680" mass="79244">MDIISGSDVSVHTRKWAAISLLENVTNHRKRHEKPIDDEHIPKRQKTEFFPNRHKGRRRYKERGYFLISPESLLKVYWNTLKILLLMIESILIPYVLSFNPINILFYQHVIEFIELLFIFDIIMSFNTEIYYNGILFSNRLFIAKQYIKSWFLIDFIASIPFQYIFVDANLTEPVLYISSTNTGALKFLWLLKLFRILEAKNLVYKLEDYLVSSVLLIPLRAFKFLFGAFIWTHWLSCIIYAYYARGLEIEPKLWSRFYEITLDMYLRNVYLVLQTMTSVGYGDILPITNAQHIIAIVSMCFACVLFGNIIGNIQGFIENYNADGRYYEDTARRLKKYLKINKLPSALRLRVIQYIFYLKRISKKNDQKEMGILDNLSFPLREEIFTQTRGYLLAKSAIFMSYSGSFLKYLSYQMKIEAFAPGDLIFKEGEMSSVIYYLCGGVVQIYHEATKTVFKDIKKTKYFGEIAFFLNRPRTASAMCLKFSEFLTLDRSVLFNVLYARPKEMEITNVIIHNTEKYKNLSLLGIRCYLCRKLGHVAKNCSEFIYLPNKSEAIKKAEARKYCNQKVINLNLTSANNFPRQDTESKPFVRYDAYNTFGQSFTPGTKFQNYKQIIARAWSLEGKRATALLNKRLVSIQEQSNESDSSSSSNASNTLVGLHHRSLSLESSFSASYKLTLGK</sequence>
<dbReference type="PROSITE" id="PS50042">
    <property type="entry name" value="CNMP_BINDING_3"/>
    <property type="match status" value="1"/>
</dbReference>
<keyword evidence="3" id="KW-0812">Transmembrane</keyword>
<keyword evidence="2" id="KW-0863">Zinc-finger</keyword>
<evidence type="ECO:0000256" key="1">
    <source>
        <dbReference type="ARBA" id="ARBA00023303"/>
    </source>
</evidence>
<feature type="domain" description="Cyclic nucleotide-binding" evidence="4">
    <location>
        <begin position="399"/>
        <end position="499"/>
    </location>
</feature>
<evidence type="ECO:0000313" key="7">
    <source>
        <dbReference type="Proteomes" id="UP000187209"/>
    </source>
</evidence>
<dbReference type="SMART" id="SM00343">
    <property type="entry name" value="ZnF_C2HC"/>
    <property type="match status" value="1"/>
</dbReference>
<dbReference type="GO" id="GO:0003676">
    <property type="term" value="F:nucleic acid binding"/>
    <property type="evidence" value="ECO:0007669"/>
    <property type="project" value="InterPro"/>
</dbReference>
<organism evidence="6 7">
    <name type="scientific">Stentor coeruleus</name>
    <dbReference type="NCBI Taxonomy" id="5963"/>
    <lineage>
        <taxon>Eukaryota</taxon>
        <taxon>Sar</taxon>
        <taxon>Alveolata</taxon>
        <taxon>Ciliophora</taxon>
        <taxon>Postciliodesmatophora</taxon>
        <taxon>Heterotrichea</taxon>
        <taxon>Heterotrichida</taxon>
        <taxon>Stentoridae</taxon>
        <taxon>Stentor</taxon>
    </lineage>
</organism>
<dbReference type="InterPro" id="IPR036875">
    <property type="entry name" value="Znf_CCHC_sf"/>
</dbReference>
<dbReference type="InterPro" id="IPR003938">
    <property type="entry name" value="K_chnl_volt-dep_EAG/ELK/ERG"/>
</dbReference>
<evidence type="ECO:0000259" key="5">
    <source>
        <dbReference type="PROSITE" id="PS50158"/>
    </source>
</evidence>
<dbReference type="InterPro" id="IPR001878">
    <property type="entry name" value="Znf_CCHC"/>
</dbReference>
<feature type="transmembrane region" description="Helical" evidence="3">
    <location>
        <begin position="225"/>
        <end position="244"/>
    </location>
</feature>
<dbReference type="EMBL" id="MPUH01000521">
    <property type="protein sequence ID" value="OMJ78448.1"/>
    <property type="molecule type" value="Genomic_DNA"/>
</dbReference>
<dbReference type="SUPFAM" id="SSF51206">
    <property type="entry name" value="cAMP-binding domain-like"/>
    <property type="match status" value="1"/>
</dbReference>
<dbReference type="Pfam" id="PF00027">
    <property type="entry name" value="cNMP_binding"/>
    <property type="match status" value="1"/>
</dbReference>
<dbReference type="GO" id="GO:0035725">
    <property type="term" value="P:sodium ion transmembrane transport"/>
    <property type="evidence" value="ECO:0007669"/>
    <property type="project" value="TreeGrafter"/>
</dbReference>
<feature type="transmembrane region" description="Helical" evidence="3">
    <location>
        <begin position="104"/>
        <end position="126"/>
    </location>
</feature>
<feature type="transmembrane region" description="Helical" evidence="3">
    <location>
        <begin position="147"/>
        <end position="167"/>
    </location>
</feature>
<dbReference type="AlphaFoldDB" id="A0A1R2BNV8"/>
<dbReference type="InterPro" id="IPR014710">
    <property type="entry name" value="RmlC-like_jellyroll"/>
</dbReference>
<comment type="caution">
    <text evidence="6">The sequence shown here is derived from an EMBL/GenBank/DDBJ whole genome shotgun (WGS) entry which is preliminary data.</text>
</comment>
<proteinExistence type="predicted"/>
<feature type="domain" description="CCHC-type" evidence="5">
    <location>
        <begin position="528"/>
        <end position="544"/>
    </location>
</feature>
<keyword evidence="1" id="KW-0406">Ion transport</keyword>
<dbReference type="CDD" id="cd00038">
    <property type="entry name" value="CAP_ED"/>
    <property type="match status" value="1"/>
</dbReference>
<keyword evidence="1" id="KW-0813">Transport</keyword>
<gene>
    <name evidence="6" type="ORF">SteCoe_21733</name>
</gene>
<dbReference type="InterPro" id="IPR051413">
    <property type="entry name" value="K/Na_HCN_channel"/>
</dbReference>
<keyword evidence="3" id="KW-0472">Membrane</keyword>
<dbReference type="Gene3D" id="2.60.120.10">
    <property type="entry name" value="Jelly Rolls"/>
    <property type="match status" value="1"/>
</dbReference>
<feature type="transmembrane region" description="Helical" evidence="3">
    <location>
        <begin position="291"/>
        <end position="311"/>
    </location>
</feature>
<accession>A0A1R2BNV8</accession>
<dbReference type="OrthoDB" id="292483at2759"/>
<evidence type="ECO:0000313" key="6">
    <source>
        <dbReference type="EMBL" id="OMJ78448.1"/>
    </source>
</evidence>
<dbReference type="SMART" id="SM00100">
    <property type="entry name" value="cNMP"/>
    <property type="match status" value="1"/>
</dbReference>
<evidence type="ECO:0000256" key="3">
    <source>
        <dbReference type="SAM" id="Phobius"/>
    </source>
</evidence>
<keyword evidence="7" id="KW-1185">Reference proteome</keyword>
<dbReference type="PANTHER" id="PTHR45689">
    <property type="entry name" value="I[[H]] CHANNEL, ISOFORM E"/>
    <property type="match status" value="1"/>
</dbReference>
<dbReference type="PRINTS" id="PR01463">
    <property type="entry name" value="EAGCHANLFMLY"/>
</dbReference>
<keyword evidence="2" id="KW-0862">Zinc</keyword>
<dbReference type="GO" id="GO:0098855">
    <property type="term" value="C:HCN channel complex"/>
    <property type="evidence" value="ECO:0007669"/>
    <property type="project" value="TreeGrafter"/>
</dbReference>
<dbReference type="Gene3D" id="1.10.287.70">
    <property type="match status" value="1"/>
</dbReference>
<dbReference type="InterPro" id="IPR018490">
    <property type="entry name" value="cNMP-bd_dom_sf"/>
</dbReference>
<feature type="transmembrane region" description="Helical" evidence="3">
    <location>
        <begin position="76"/>
        <end position="98"/>
    </location>
</feature>
<dbReference type="SUPFAM" id="SSF81324">
    <property type="entry name" value="Voltage-gated potassium channels"/>
    <property type="match status" value="1"/>
</dbReference>
<dbReference type="PANTHER" id="PTHR45689:SF5">
    <property type="entry name" value="I[[H]] CHANNEL, ISOFORM E"/>
    <property type="match status" value="1"/>
</dbReference>
<keyword evidence="3" id="KW-1133">Transmembrane helix</keyword>
<dbReference type="InterPro" id="IPR000595">
    <property type="entry name" value="cNMP-bd_dom"/>
</dbReference>
<name>A0A1R2BNV8_9CILI</name>